<dbReference type="EMBL" id="DF238840">
    <property type="protein sequence ID" value="GAF25296.1"/>
    <property type="molecule type" value="Genomic_DNA"/>
</dbReference>
<dbReference type="CDD" id="cd04865">
    <property type="entry name" value="LigD_Pol_like_2"/>
    <property type="match status" value="1"/>
</dbReference>
<sequence length="381" mass="42870">MVTGRDFYLAPPLPLSAFFCFHDTQTPGEGKWFQLLVIFSGGTPQVYFLAPGVWALTGVGDTSGKPGIIGGCGIKMGQGRQYIRSQLLKRQLHLTNLDKVFWPEGLTKFDLIKYYVDMAPFLLPYLRDRPLVLKRYPDGITGEAFYQKECPAYAPDWVTTLPVYHADSSKTINYVLCNNEETLIWLANQGCIEVHAWLSRAGRLEYPDIAVMDLDPSAGATFKDVLDIALLVHQALKEFNLSGYPKTSGATGLHIFIPLEPRWTFHQVTAAMGYLARLVAGVYPRKATTERSIPKRKNRVYLDYLQNVRGRSMAFPYSLRPLPGAPVSTPLTWEEVKRGMFSPKDFNIHTARERLQAYGDLYRGFLAQPNDLEPLLKLAGV</sequence>
<gene>
    <name evidence="2" type="ORF">MTY_0628</name>
</gene>
<protein>
    <submittedName>
        <fullName evidence="2">Predicted eukaryotic-type DNA primase</fullName>
    </submittedName>
</protein>
<proteinExistence type="predicted"/>
<evidence type="ECO:0000313" key="2">
    <source>
        <dbReference type="EMBL" id="GAF25296.1"/>
    </source>
</evidence>
<dbReference type="Proteomes" id="UP000063718">
    <property type="component" value="Unassembled WGS sequence"/>
</dbReference>
<dbReference type="InterPro" id="IPR014145">
    <property type="entry name" value="LigD_pol_dom"/>
</dbReference>
<dbReference type="NCBIfam" id="TIGR02778">
    <property type="entry name" value="ligD_pol"/>
    <property type="match status" value="1"/>
</dbReference>
<dbReference type="PANTHER" id="PTHR42705:SF3">
    <property type="entry name" value="ATP-DEPENDENT DNA LIGASE"/>
    <property type="match status" value="1"/>
</dbReference>
<dbReference type="AlphaFoldDB" id="A0A0S6UD63"/>
<dbReference type="Gene3D" id="3.90.920.10">
    <property type="entry name" value="DNA primase, PRIM domain"/>
    <property type="match status" value="1"/>
</dbReference>
<organism evidence="2">
    <name type="scientific">Moorella thermoacetica Y72</name>
    <dbReference type="NCBI Taxonomy" id="1325331"/>
    <lineage>
        <taxon>Bacteria</taxon>
        <taxon>Bacillati</taxon>
        <taxon>Bacillota</taxon>
        <taxon>Clostridia</taxon>
        <taxon>Neomoorellales</taxon>
        <taxon>Neomoorellaceae</taxon>
        <taxon>Neomoorella</taxon>
    </lineage>
</organism>
<accession>A0A0S6UD63</accession>
<dbReference type="PANTHER" id="PTHR42705">
    <property type="entry name" value="BIFUNCTIONAL NON-HOMOLOGOUS END JOINING PROTEIN LIGD"/>
    <property type="match status" value="1"/>
</dbReference>
<dbReference type="Pfam" id="PF21686">
    <property type="entry name" value="LigD_Prim-Pol"/>
    <property type="match status" value="1"/>
</dbReference>
<evidence type="ECO:0000259" key="1">
    <source>
        <dbReference type="Pfam" id="PF21686"/>
    </source>
</evidence>
<reference evidence="2" key="1">
    <citation type="journal article" date="2014" name="Gene">
        <title>Genome-guided analysis of transformation efficiency and carbon dioxide assimilation by Moorella thermoacetica Y72.</title>
        <authorList>
            <person name="Tsukahara K."/>
            <person name="Kita A."/>
            <person name="Nakashimada Y."/>
            <person name="Hoshino T."/>
            <person name="Murakami K."/>
        </authorList>
    </citation>
    <scope>NUCLEOTIDE SEQUENCE [LARGE SCALE GENOMIC DNA]</scope>
    <source>
        <strain evidence="2">Y72</strain>
    </source>
</reference>
<dbReference type="InterPro" id="IPR052171">
    <property type="entry name" value="NHEJ_LigD"/>
</dbReference>
<name>A0A0S6UD63_NEOTH</name>
<feature type="domain" description="DNA ligase D polymerase" evidence="1">
    <location>
        <begin position="107"/>
        <end position="361"/>
    </location>
</feature>